<feature type="domain" description="VOC" evidence="1">
    <location>
        <begin position="4"/>
        <end position="124"/>
    </location>
</feature>
<dbReference type="Gene3D" id="3.10.180.10">
    <property type="entry name" value="2,3-Dihydroxybiphenyl 1,2-Dioxygenase, domain 1"/>
    <property type="match status" value="1"/>
</dbReference>
<dbReference type="InterPro" id="IPR052164">
    <property type="entry name" value="Anthracycline_SecMetBiosynth"/>
</dbReference>
<evidence type="ECO:0000259" key="1">
    <source>
        <dbReference type="PROSITE" id="PS51819"/>
    </source>
</evidence>
<dbReference type="Proteomes" id="UP001500067">
    <property type="component" value="Unassembled WGS sequence"/>
</dbReference>
<dbReference type="InterPro" id="IPR037523">
    <property type="entry name" value="VOC_core"/>
</dbReference>
<keyword evidence="3" id="KW-1185">Reference proteome</keyword>
<dbReference type="PANTHER" id="PTHR33993:SF2">
    <property type="entry name" value="VOC DOMAIN-CONTAINING PROTEIN"/>
    <property type="match status" value="1"/>
</dbReference>
<dbReference type="EMBL" id="BAABFA010000024">
    <property type="protein sequence ID" value="GAA4470043.1"/>
    <property type="molecule type" value="Genomic_DNA"/>
</dbReference>
<accession>A0ABP8NRS9</accession>
<dbReference type="CDD" id="cd07247">
    <property type="entry name" value="SgaA_N_like"/>
    <property type="match status" value="1"/>
</dbReference>
<organism evidence="2 3">
    <name type="scientific">Nemorincola caseinilytica</name>
    <dbReference type="NCBI Taxonomy" id="2054315"/>
    <lineage>
        <taxon>Bacteria</taxon>
        <taxon>Pseudomonadati</taxon>
        <taxon>Bacteroidota</taxon>
        <taxon>Chitinophagia</taxon>
        <taxon>Chitinophagales</taxon>
        <taxon>Chitinophagaceae</taxon>
        <taxon>Nemorincola</taxon>
    </lineage>
</organism>
<evidence type="ECO:0000313" key="3">
    <source>
        <dbReference type="Proteomes" id="UP001500067"/>
    </source>
</evidence>
<dbReference type="Pfam" id="PF00903">
    <property type="entry name" value="Glyoxalase"/>
    <property type="match status" value="1"/>
</dbReference>
<name>A0ABP8NRS9_9BACT</name>
<dbReference type="RefSeq" id="WP_345085188.1">
    <property type="nucleotide sequence ID" value="NZ_BAABFA010000024.1"/>
</dbReference>
<gene>
    <name evidence="2" type="ORF">GCM10023093_30510</name>
</gene>
<dbReference type="InterPro" id="IPR004360">
    <property type="entry name" value="Glyas_Fos-R_dOase_dom"/>
</dbReference>
<dbReference type="InterPro" id="IPR029068">
    <property type="entry name" value="Glyas_Bleomycin-R_OHBP_Dase"/>
</dbReference>
<dbReference type="PROSITE" id="PS51819">
    <property type="entry name" value="VOC"/>
    <property type="match status" value="1"/>
</dbReference>
<sequence>MANRVIHFEIQADDVMRAKTFYEKCFDWKIDMIMTKEKGGMDYWGLNTGPADSRGINGGLYQRPADNKITTFDCTLEVDDIDAAIETVKANGGTIQGEKMEVPGIGWAVTAYDTEGNRFGMLQPASSGKLQ</sequence>
<proteinExistence type="predicted"/>
<reference evidence="3" key="1">
    <citation type="journal article" date="2019" name="Int. J. Syst. Evol. Microbiol.">
        <title>The Global Catalogue of Microorganisms (GCM) 10K type strain sequencing project: providing services to taxonomists for standard genome sequencing and annotation.</title>
        <authorList>
            <consortium name="The Broad Institute Genomics Platform"/>
            <consortium name="The Broad Institute Genome Sequencing Center for Infectious Disease"/>
            <person name="Wu L."/>
            <person name="Ma J."/>
        </authorList>
    </citation>
    <scope>NUCLEOTIDE SEQUENCE [LARGE SCALE GENOMIC DNA]</scope>
    <source>
        <strain evidence="3">JCM 32105</strain>
    </source>
</reference>
<comment type="caution">
    <text evidence="2">The sequence shown here is derived from an EMBL/GenBank/DDBJ whole genome shotgun (WGS) entry which is preliminary data.</text>
</comment>
<dbReference type="SUPFAM" id="SSF54593">
    <property type="entry name" value="Glyoxalase/Bleomycin resistance protein/Dihydroxybiphenyl dioxygenase"/>
    <property type="match status" value="1"/>
</dbReference>
<evidence type="ECO:0000313" key="2">
    <source>
        <dbReference type="EMBL" id="GAA4470043.1"/>
    </source>
</evidence>
<protein>
    <submittedName>
        <fullName evidence="2">VOC family protein</fullName>
    </submittedName>
</protein>
<dbReference type="PANTHER" id="PTHR33993">
    <property type="entry name" value="GLYOXALASE-RELATED"/>
    <property type="match status" value="1"/>
</dbReference>